<sequence>MLTVLIETLNDADALAATLGSLVPAAVEGVVCEVIVHDRGSSDATVTISDQAGCTLVGQGGLGGGLKAARGAWLLFLEPGALLGDGWMEAVVSHIGAQRRPARFSPARSGARQALKRLFARTDPLADGVLVSKTEALSRYRPDDGLETVARGLKRCRLNATIRFASC</sequence>
<protein>
    <submittedName>
        <fullName evidence="6">Glycosyl transferase family 2</fullName>
    </submittedName>
</protein>
<comment type="caution">
    <text evidence="6">The sequence shown here is derived from an EMBL/GenBank/DDBJ whole genome shotgun (WGS) entry which is preliminary data.</text>
</comment>
<evidence type="ECO:0000256" key="1">
    <source>
        <dbReference type="ARBA" id="ARBA00004236"/>
    </source>
</evidence>
<evidence type="ECO:0000313" key="7">
    <source>
        <dbReference type="Proteomes" id="UP000463224"/>
    </source>
</evidence>
<dbReference type="SUPFAM" id="SSF53448">
    <property type="entry name" value="Nucleotide-diphospho-sugar transferases"/>
    <property type="match status" value="1"/>
</dbReference>
<evidence type="ECO:0000256" key="4">
    <source>
        <dbReference type="ARBA" id="ARBA00022679"/>
    </source>
</evidence>
<dbReference type="PANTHER" id="PTHR43646">
    <property type="entry name" value="GLYCOSYLTRANSFERASE"/>
    <property type="match status" value="1"/>
</dbReference>
<keyword evidence="3" id="KW-0328">Glycosyltransferase</keyword>
<evidence type="ECO:0000256" key="2">
    <source>
        <dbReference type="ARBA" id="ARBA00022475"/>
    </source>
</evidence>
<proteinExistence type="predicted"/>
<evidence type="ECO:0000256" key="3">
    <source>
        <dbReference type="ARBA" id="ARBA00022676"/>
    </source>
</evidence>
<gene>
    <name evidence="6" type="ORF">GN330_15975</name>
</gene>
<evidence type="ECO:0000256" key="5">
    <source>
        <dbReference type="ARBA" id="ARBA00023136"/>
    </source>
</evidence>
<comment type="subcellular location">
    <subcellularLocation>
        <location evidence="1">Cell membrane</location>
    </subcellularLocation>
</comment>
<dbReference type="GO" id="GO:0016757">
    <property type="term" value="F:glycosyltransferase activity"/>
    <property type="evidence" value="ECO:0007669"/>
    <property type="project" value="UniProtKB-KW"/>
</dbReference>
<keyword evidence="2" id="KW-1003">Cell membrane</keyword>
<reference evidence="6 7" key="1">
    <citation type="submission" date="2019-12" db="EMBL/GenBank/DDBJ databases">
        <title>Nitratireductor arenosus sp. nov., Isolated from sea sand, Jeju island, South Korea.</title>
        <authorList>
            <person name="Kim W."/>
        </authorList>
    </citation>
    <scope>NUCLEOTIDE SEQUENCE [LARGE SCALE GENOMIC DNA]</scope>
    <source>
        <strain evidence="6 7">CAU 1489</strain>
    </source>
</reference>
<dbReference type="InterPro" id="IPR029044">
    <property type="entry name" value="Nucleotide-diphossugar_trans"/>
</dbReference>
<dbReference type="Proteomes" id="UP000463224">
    <property type="component" value="Unassembled WGS sequence"/>
</dbReference>
<dbReference type="PANTHER" id="PTHR43646:SF2">
    <property type="entry name" value="GLYCOSYLTRANSFERASE 2-LIKE DOMAIN-CONTAINING PROTEIN"/>
    <property type="match status" value="1"/>
</dbReference>
<dbReference type="GO" id="GO:0005886">
    <property type="term" value="C:plasma membrane"/>
    <property type="evidence" value="ECO:0007669"/>
    <property type="project" value="UniProtKB-SubCell"/>
</dbReference>
<keyword evidence="7" id="KW-1185">Reference proteome</keyword>
<keyword evidence="5" id="KW-0472">Membrane</keyword>
<dbReference type="AlphaFoldDB" id="A0A844QHH2"/>
<organism evidence="6 7">
    <name type="scientific">Nitratireductor arenosus</name>
    <dbReference type="NCBI Taxonomy" id="2682096"/>
    <lineage>
        <taxon>Bacteria</taxon>
        <taxon>Pseudomonadati</taxon>
        <taxon>Pseudomonadota</taxon>
        <taxon>Alphaproteobacteria</taxon>
        <taxon>Hyphomicrobiales</taxon>
        <taxon>Phyllobacteriaceae</taxon>
        <taxon>Nitratireductor</taxon>
    </lineage>
</organism>
<accession>A0A844QHH2</accession>
<dbReference type="Gene3D" id="3.90.550.10">
    <property type="entry name" value="Spore Coat Polysaccharide Biosynthesis Protein SpsA, Chain A"/>
    <property type="match status" value="1"/>
</dbReference>
<dbReference type="EMBL" id="WPHG01000003">
    <property type="protein sequence ID" value="MVA98745.1"/>
    <property type="molecule type" value="Genomic_DNA"/>
</dbReference>
<keyword evidence="4 6" id="KW-0808">Transferase</keyword>
<dbReference type="RefSeq" id="WP_156713645.1">
    <property type="nucleotide sequence ID" value="NZ_WPHG01000003.1"/>
</dbReference>
<name>A0A844QHH2_9HYPH</name>
<evidence type="ECO:0000313" key="6">
    <source>
        <dbReference type="EMBL" id="MVA98745.1"/>
    </source>
</evidence>